<comment type="function">
    <text evidence="9">Involved in targeting and insertion of nascent membrane proteins into the cytoplasmic membrane. Binds to the hydrophobic signal sequence of the ribosome-nascent chain (RNC) as it emerges from the ribosomes. The SRP-RNC complex is then targeted to the cytoplasmic membrane where it interacts with the SRP receptor FtsY.</text>
</comment>
<keyword evidence="2 9" id="KW-0547">Nucleotide-binding</keyword>
<dbReference type="InterPro" id="IPR003593">
    <property type="entry name" value="AAA+_ATPase"/>
</dbReference>
<keyword evidence="3 9" id="KW-0378">Hydrolase</keyword>
<dbReference type="Gene3D" id="1.20.120.140">
    <property type="entry name" value="Signal recognition particle SRP54, nucleotide-binding domain"/>
    <property type="match status" value="1"/>
</dbReference>
<dbReference type="SMART" id="SM00963">
    <property type="entry name" value="SRP54_N"/>
    <property type="match status" value="1"/>
</dbReference>
<dbReference type="Pfam" id="PF00448">
    <property type="entry name" value="SRP54"/>
    <property type="match status" value="1"/>
</dbReference>
<evidence type="ECO:0000256" key="1">
    <source>
        <dbReference type="ARBA" id="ARBA00005450"/>
    </source>
</evidence>
<comment type="catalytic activity">
    <reaction evidence="8 9">
        <text>GTP + H2O = GDP + phosphate + H(+)</text>
        <dbReference type="Rhea" id="RHEA:19669"/>
        <dbReference type="ChEBI" id="CHEBI:15377"/>
        <dbReference type="ChEBI" id="CHEBI:15378"/>
        <dbReference type="ChEBI" id="CHEBI:37565"/>
        <dbReference type="ChEBI" id="CHEBI:43474"/>
        <dbReference type="ChEBI" id="CHEBI:58189"/>
        <dbReference type="EC" id="3.6.5.4"/>
    </reaction>
</comment>
<dbReference type="GO" id="GO:0006614">
    <property type="term" value="P:SRP-dependent cotranslational protein targeting to membrane"/>
    <property type="evidence" value="ECO:0007669"/>
    <property type="project" value="InterPro"/>
</dbReference>
<dbReference type="EMBL" id="LZKG01000074">
    <property type="protein sequence ID" value="OBI30418.1"/>
    <property type="molecule type" value="Genomic_DNA"/>
</dbReference>
<comment type="subunit">
    <text evidence="9">Part of the signal recognition particle protein translocation system, which is composed of SRP and FtsY.</text>
</comment>
<keyword evidence="5 9" id="KW-0342">GTP-binding</keyword>
<keyword evidence="6 9" id="KW-0733">Signal recognition particle</keyword>
<dbReference type="GO" id="GO:0003924">
    <property type="term" value="F:GTPase activity"/>
    <property type="evidence" value="ECO:0007669"/>
    <property type="project" value="UniProtKB-UniRule"/>
</dbReference>
<dbReference type="FunFam" id="3.40.50.300:FF:000022">
    <property type="entry name" value="Signal recognition particle 54 kDa subunit"/>
    <property type="match status" value="1"/>
</dbReference>
<dbReference type="InterPro" id="IPR013822">
    <property type="entry name" value="Signal_recog_particl_SRP54_hlx"/>
</dbReference>
<comment type="subcellular location">
    <subcellularLocation>
        <location evidence="9">Cytoplasm</location>
    </subcellularLocation>
    <text evidence="9">The SRP-RNC complex is targeted to the cytoplasmic membrane.</text>
</comment>
<reference evidence="13" key="1">
    <citation type="submission" date="2016-06" db="EMBL/GenBank/DDBJ databases">
        <authorList>
            <person name="Sutton G."/>
            <person name="Brinkac L."/>
            <person name="Sanka R."/>
            <person name="Adams M."/>
            <person name="Lau E."/>
            <person name="Sam S."/>
            <person name="Sreng N."/>
            <person name="Him V."/>
            <person name="Kerleguer A."/>
            <person name="Cheng S."/>
        </authorList>
    </citation>
    <scope>NUCLEOTIDE SEQUENCE [LARGE SCALE GENOMIC DNA]</scope>
    <source>
        <strain evidence="13">E1876</strain>
    </source>
</reference>
<dbReference type="SMART" id="SM00962">
    <property type="entry name" value="SRP54"/>
    <property type="match status" value="1"/>
</dbReference>
<dbReference type="InterPro" id="IPR022941">
    <property type="entry name" value="SRP54"/>
</dbReference>
<evidence type="ECO:0000256" key="8">
    <source>
        <dbReference type="ARBA" id="ARBA00048027"/>
    </source>
</evidence>
<dbReference type="SUPFAM" id="SSF52540">
    <property type="entry name" value="P-loop containing nucleoside triphosphate hydrolases"/>
    <property type="match status" value="1"/>
</dbReference>
<dbReference type="AlphaFoldDB" id="A0A1A2NJI6"/>
<comment type="caution">
    <text evidence="12">The sequence shown here is derived from an EMBL/GenBank/DDBJ whole genome shotgun (WGS) entry which is preliminary data.</text>
</comment>
<evidence type="ECO:0000313" key="12">
    <source>
        <dbReference type="EMBL" id="OBI30418.1"/>
    </source>
</evidence>
<name>A0A1A2NJI6_MYCSD</name>
<dbReference type="InterPro" id="IPR004125">
    <property type="entry name" value="Signal_recog_particle_SRP54_M"/>
</dbReference>
<dbReference type="HAMAP" id="MF_00306">
    <property type="entry name" value="SRP54"/>
    <property type="match status" value="1"/>
</dbReference>
<dbReference type="GO" id="GO:0048500">
    <property type="term" value="C:signal recognition particle"/>
    <property type="evidence" value="ECO:0007669"/>
    <property type="project" value="UniProtKB-UniRule"/>
</dbReference>
<accession>A0A1A2NJI6</accession>
<dbReference type="InterPro" id="IPR000897">
    <property type="entry name" value="SRP54_GTPase_dom"/>
</dbReference>
<evidence type="ECO:0000256" key="10">
    <source>
        <dbReference type="SAM" id="MobiDB-lite"/>
    </source>
</evidence>
<gene>
    <name evidence="9" type="primary">ffh</name>
    <name evidence="12" type="ORF">A5710_19935</name>
</gene>
<evidence type="ECO:0000259" key="11">
    <source>
        <dbReference type="PROSITE" id="PS00300"/>
    </source>
</evidence>
<keyword evidence="7 9" id="KW-0687">Ribonucleoprotein</keyword>
<dbReference type="SMART" id="SM00382">
    <property type="entry name" value="AAA"/>
    <property type="match status" value="1"/>
</dbReference>
<feature type="domain" description="SRP54-type proteins GTP-binding" evidence="11">
    <location>
        <begin position="280"/>
        <end position="293"/>
    </location>
</feature>
<keyword evidence="9" id="KW-0963">Cytoplasm</keyword>
<dbReference type="RefSeq" id="WP_064924027.1">
    <property type="nucleotide sequence ID" value="NZ_LZJK01000153.1"/>
</dbReference>
<feature type="binding site" evidence="9">
    <location>
        <begin position="259"/>
        <end position="262"/>
    </location>
    <ligand>
        <name>GTP</name>
        <dbReference type="ChEBI" id="CHEBI:37565"/>
    </ligand>
</feature>
<evidence type="ECO:0000256" key="7">
    <source>
        <dbReference type="ARBA" id="ARBA00023274"/>
    </source>
</evidence>
<keyword evidence="4 9" id="KW-0694">RNA-binding</keyword>
<dbReference type="NCBIfam" id="TIGR00959">
    <property type="entry name" value="ffh"/>
    <property type="match status" value="1"/>
</dbReference>
<dbReference type="GO" id="GO:0005525">
    <property type="term" value="F:GTP binding"/>
    <property type="evidence" value="ECO:0007669"/>
    <property type="project" value="UniProtKB-UniRule"/>
</dbReference>
<evidence type="ECO:0000256" key="3">
    <source>
        <dbReference type="ARBA" id="ARBA00022801"/>
    </source>
</evidence>
<dbReference type="InterPro" id="IPR027417">
    <property type="entry name" value="P-loop_NTPase"/>
</dbReference>
<evidence type="ECO:0000256" key="2">
    <source>
        <dbReference type="ARBA" id="ARBA00022741"/>
    </source>
</evidence>
<dbReference type="Pfam" id="PF02978">
    <property type="entry name" value="SRP_SPB"/>
    <property type="match status" value="1"/>
</dbReference>
<feature type="binding site" evidence="9">
    <location>
        <begin position="201"/>
        <end position="205"/>
    </location>
    <ligand>
        <name>GTP</name>
        <dbReference type="ChEBI" id="CHEBI:37565"/>
    </ligand>
</feature>
<comment type="similarity">
    <text evidence="1 9">Belongs to the GTP-binding SRP family. SRP54 subfamily.</text>
</comment>
<dbReference type="SUPFAM" id="SSF47446">
    <property type="entry name" value="Signal peptide-binding domain"/>
    <property type="match status" value="1"/>
</dbReference>
<dbReference type="PANTHER" id="PTHR11564:SF5">
    <property type="entry name" value="SIGNAL RECOGNITION PARTICLE SUBUNIT SRP54"/>
    <property type="match status" value="1"/>
</dbReference>
<dbReference type="PANTHER" id="PTHR11564">
    <property type="entry name" value="SIGNAL RECOGNITION PARTICLE 54K PROTEIN SRP54"/>
    <property type="match status" value="1"/>
</dbReference>
<dbReference type="OrthoDB" id="9804720at2"/>
<dbReference type="PROSITE" id="PS00300">
    <property type="entry name" value="SRP54"/>
    <property type="match status" value="1"/>
</dbReference>
<evidence type="ECO:0000256" key="9">
    <source>
        <dbReference type="HAMAP-Rule" id="MF_00306"/>
    </source>
</evidence>
<proteinExistence type="inferred from homology"/>
<dbReference type="InterPro" id="IPR004780">
    <property type="entry name" value="SRP"/>
</dbReference>
<evidence type="ECO:0000256" key="4">
    <source>
        <dbReference type="ARBA" id="ARBA00022884"/>
    </source>
</evidence>
<feature type="compositionally biased region" description="Basic residues" evidence="10">
    <location>
        <begin position="452"/>
        <end position="470"/>
    </location>
</feature>
<dbReference type="EC" id="3.6.5.4" evidence="9"/>
<dbReference type="Pfam" id="PF02881">
    <property type="entry name" value="SRP54_N"/>
    <property type="match status" value="1"/>
</dbReference>
<dbReference type="Proteomes" id="UP000093943">
    <property type="component" value="Unassembled WGS sequence"/>
</dbReference>
<dbReference type="InterPro" id="IPR036891">
    <property type="entry name" value="Signal_recog_part_SRP54_M_sf"/>
</dbReference>
<sequence length="519" mass="54521">MFESLSDRLTSALQGLRSKGRLTDADIDATAREIRLALLEADVSLPVVREFIGRIKDRAKGAEVSGALNPAQQVVKIVNEELIGILGGQTRTLAFAKTPPTVIMLAGLQGAGKTTLAGKLATWLRGQGHTPLLVACDLQRPGAVNQLQVVGERAGVAVFAPHPGTSAQAHEAQIGIGDPVAVAAAGLAEAKAKHFDVVVVDTAGRLGIDEEMMAQAAAIRDAVQPDEVLFVLDAMIGQDAVTTADAFREGVGFTGVVLTKLDGDARGGAALSVREVTGAPILFASTGEKLEDFDVFHPDRMASRILGMGDVLSLIEQAEQVFDAQKAEEAAAKIGTGELTLEDFLEQMLAIRKMGPIGNLLGMLPGAGQMKDALAAVDDSHLDRLQAIIRGMTPAERADPKIINASRRLRIANGSGVSVSEVNQLVDRFFEARKMMSSMMGGMGLPGLGRKSSTRKAAKGKGKKGGKKRGPTPPKVRSPFGPGMPAGFPDLSQMPEGLNELPPGLADFDLSKLNFPGQK</sequence>
<feature type="binding site" evidence="9">
    <location>
        <begin position="107"/>
        <end position="114"/>
    </location>
    <ligand>
        <name>GTP</name>
        <dbReference type="ChEBI" id="CHEBI:37565"/>
    </ligand>
</feature>
<evidence type="ECO:0000313" key="13">
    <source>
        <dbReference type="Proteomes" id="UP000093943"/>
    </source>
</evidence>
<dbReference type="InterPro" id="IPR042101">
    <property type="entry name" value="SRP54_N_sf"/>
</dbReference>
<evidence type="ECO:0000256" key="6">
    <source>
        <dbReference type="ARBA" id="ARBA00023135"/>
    </source>
</evidence>
<protein>
    <recommendedName>
        <fullName evidence="9">Signal recognition particle protein</fullName>
        <ecNumber evidence="9">3.6.5.4</ecNumber>
    </recommendedName>
    <alternativeName>
        <fullName evidence="9">Fifty-four homolog</fullName>
    </alternativeName>
</protein>
<dbReference type="GO" id="GO:0008312">
    <property type="term" value="F:7S RNA binding"/>
    <property type="evidence" value="ECO:0007669"/>
    <property type="project" value="InterPro"/>
</dbReference>
<evidence type="ECO:0000256" key="5">
    <source>
        <dbReference type="ARBA" id="ARBA00023134"/>
    </source>
</evidence>
<feature type="region of interest" description="Disordered" evidence="10">
    <location>
        <begin position="444"/>
        <end position="519"/>
    </location>
</feature>
<dbReference type="Gene3D" id="3.40.50.300">
    <property type="entry name" value="P-loop containing nucleotide triphosphate hydrolases"/>
    <property type="match status" value="1"/>
</dbReference>
<dbReference type="CDD" id="cd18539">
    <property type="entry name" value="SRP_G"/>
    <property type="match status" value="1"/>
</dbReference>
<dbReference type="Gene3D" id="1.10.260.30">
    <property type="entry name" value="Signal recognition particle, SRP54 subunit, M-domain"/>
    <property type="match status" value="1"/>
</dbReference>
<comment type="domain">
    <text evidence="9">Composed of three domains: the N-terminal N domain, which is responsible for interactions with the ribosome, the central G domain, which binds GTP, and the C-terminal M domain, which binds the RNA and the signal sequence of the RNC.</text>
</comment>
<organism evidence="12 13">
    <name type="scientific">Mycolicibacter sinensis (strain JDM601)</name>
    <name type="common">Mycobacterium sinense</name>
    <dbReference type="NCBI Taxonomy" id="875328"/>
    <lineage>
        <taxon>Bacteria</taxon>
        <taxon>Bacillati</taxon>
        <taxon>Actinomycetota</taxon>
        <taxon>Actinomycetes</taxon>
        <taxon>Mycobacteriales</taxon>
        <taxon>Mycobacteriaceae</taxon>
        <taxon>Mycolicibacter</taxon>
    </lineage>
</organism>